<dbReference type="Proteomes" id="UP000694843">
    <property type="component" value="Unplaced"/>
</dbReference>
<protein>
    <submittedName>
        <fullName evidence="3">Uncharacterized protein LOC108672875</fullName>
    </submittedName>
</protein>
<evidence type="ECO:0000313" key="3">
    <source>
        <dbReference type="RefSeq" id="XP_018016122.1"/>
    </source>
</evidence>
<organism evidence="2 3">
    <name type="scientific">Hyalella azteca</name>
    <name type="common">Amphipod</name>
    <dbReference type="NCBI Taxonomy" id="294128"/>
    <lineage>
        <taxon>Eukaryota</taxon>
        <taxon>Metazoa</taxon>
        <taxon>Ecdysozoa</taxon>
        <taxon>Arthropoda</taxon>
        <taxon>Crustacea</taxon>
        <taxon>Multicrustacea</taxon>
        <taxon>Malacostraca</taxon>
        <taxon>Eumalacostraca</taxon>
        <taxon>Peracarida</taxon>
        <taxon>Amphipoda</taxon>
        <taxon>Senticaudata</taxon>
        <taxon>Talitrida</taxon>
        <taxon>Talitroidea</taxon>
        <taxon>Hyalellidae</taxon>
        <taxon>Hyalella</taxon>
    </lineage>
</organism>
<feature type="coiled-coil region" evidence="1">
    <location>
        <begin position="144"/>
        <end position="171"/>
    </location>
</feature>
<proteinExistence type="predicted"/>
<dbReference type="OrthoDB" id="18453at2759"/>
<sequence>MAKEHTVTPEDGARLENVKISLKSIVDRLLASWKCSLLSKYFPSITSKEEIILQKIISTVAEDLQRNLLRDLAEIVETEMKEPLQRLSNMVTQCPKDTKAWRPSGDPIKDLAAHDLKVLQYEYSRLCDVLVREQQNTLLLKNKVLKLRNKVSENERELLNVKERCVSLMEESNIITEHIVASGDLS</sequence>
<gene>
    <name evidence="3" type="primary">LOC108672875</name>
</gene>
<keyword evidence="2" id="KW-1185">Reference proteome</keyword>
<reference evidence="3" key="1">
    <citation type="submission" date="2025-08" db="UniProtKB">
        <authorList>
            <consortium name="RefSeq"/>
        </authorList>
    </citation>
    <scope>IDENTIFICATION</scope>
    <source>
        <tissue evidence="3">Whole organism</tissue>
    </source>
</reference>
<dbReference type="RefSeq" id="XP_018016122.1">
    <property type="nucleotide sequence ID" value="XM_018160633.2"/>
</dbReference>
<dbReference type="KEGG" id="hazt:108672875"/>
<name>A0A8B7NQY3_HYAAZ</name>
<accession>A0A8B7NQY3</accession>
<evidence type="ECO:0000313" key="2">
    <source>
        <dbReference type="Proteomes" id="UP000694843"/>
    </source>
</evidence>
<dbReference type="AlphaFoldDB" id="A0A8B7NQY3"/>
<keyword evidence="1" id="KW-0175">Coiled coil</keyword>
<dbReference type="GeneID" id="108672875"/>
<evidence type="ECO:0000256" key="1">
    <source>
        <dbReference type="SAM" id="Coils"/>
    </source>
</evidence>